<feature type="transmembrane region" description="Helical" evidence="3">
    <location>
        <begin position="220"/>
        <end position="241"/>
    </location>
</feature>
<evidence type="ECO:0000313" key="6">
    <source>
        <dbReference type="Proteomes" id="UP000246464"/>
    </source>
</evidence>
<dbReference type="SMART" id="SM00408">
    <property type="entry name" value="IGc2"/>
    <property type="match status" value="1"/>
</dbReference>
<dbReference type="EMBL" id="CP026244">
    <property type="protein sequence ID" value="AWO97273.1"/>
    <property type="molecule type" value="Genomic_DNA"/>
</dbReference>
<organism evidence="5 6">
    <name type="scientific">Scophthalmus maximus</name>
    <name type="common">Turbot</name>
    <name type="synonym">Psetta maxima</name>
    <dbReference type="NCBI Taxonomy" id="52904"/>
    <lineage>
        <taxon>Eukaryota</taxon>
        <taxon>Metazoa</taxon>
        <taxon>Chordata</taxon>
        <taxon>Craniata</taxon>
        <taxon>Vertebrata</taxon>
        <taxon>Euteleostomi</taxon>
        <taxon>Actinopterygii</taxon>
        <taxon>Neopterygii</taxon>
        <taxon>Teleostei</taxon>
        <taxon>Neoteleostei</taxon>
        <taxon>Acanthomorphata</taxon>
        <taxon>Carangaria</taxon>
        <taxon>Pleuronectiformes</taxon>
        <taxon>Pleuronectoidei</taxon>
        <taxon>Scophthalmidae</taxon>
        <taxon>Scophthalmus</taxon>
    </lineage>
</organism>
<evidence type="ECO:0000313" key="5">
    <source>
        <dbReference type="EMBL" id="AWO97273.1"/>
    </source>
</evidence>
<keyword evidence="3" id="KW-0472">Membrane</keyword>
<dbReference type="InterPro" id="IPR003598">
    <property type="entry name" value="Ig_sub2"/>
</dbReference>
<dbReference type="InterPro" id="IPR050488">
    <property type="entry name" value="Ig_Fc_receptor"/>
</dbReference>
<dbReference type="SMART" id="SM00409">
    <property type="entry name" value="IG"/>
    <property type="match status" value="2"/>
</dbReference>
<dbReference type="InterPro" id="IPR013783">
    <property type="entry name" value="Ig-like_fold"/>
</dbReference>
<dbReference type="GO" id="GO:0009897">
    <property type="term" value="C:external side of plasma membrane"/>
    <property type="evidence" value="ECO:0007669"/>
    <property type="project" value="TreeGrafter"/>
</dbReference>
<evidence type="ECO:0000256" key="3">
    <source>
        <dbReference type="SAM" id="Phobius"/>
    </source>
</evidence>
<evidence type="ECO:0000256" key="1">
    <source>
        <dbReference type="ARBA" id="ARBA00022729"/>
    </source>
</evidence>
<evidence type="ECO:0000259" key="4">
    <source>
        <dbReference type="PROSITE" id="PS50835"/>
    </source>
</evidence>
<sequence>MFTAQAARQSVSRRWDRMQLTPLCLVLSCLRLSPDRSQFFRYDTIALNCEDCSNSTGWKVKRRTLEGGVWPCSTSWGTTTSGSTCTIGNIYPSDSGVYWCESAGGERTNSVNITITDHPVVLESPVLPVPEGAAVTLRCKAETFSAAHVFHFFKDGRPIGSSSSGEVTLHSVSKSDEGLYKCGISGGEESIASWLAVGASCPPSCSSQPGASYSVPVFRLMFHLLVGTPYLVSTILLGLIYRDRKKARTVAERRGSNDVIMEIVVSPD</sequence>
<gene>
    <name evidence="5" type="ORF">SMAX5B_004448</name>
</gene>
<feature type="domain" description="Ig-like" evidence="4">
    <location>
        <begin position="119"/>
        <end position="192"/>
    </location>
</feature>
<reference evidence="5 6" key="1">
    <citation type="submission" date="2017-12" db="EMBL/GenBank/DDBJ databases">
        <title>Integrating genomic resources of turbot (Scophthalmus maximus) in depth evaluation of genetic and physical mapping variation across individuals.</title>
        <authorList>
            <person name="Martinez P."/>
        </authorList>
    </citation>
    <scope>NUCLEOTIDE SEQUENCE [LARGE SCALE GENOMIC DNA]</scope>
</reference>
<keyword evidence="3" id="KW-0812">Transmembrane</keyword>
<dbReference type="SUPFAM" id="SSF48726">
    <property type="entry name" value="Immunoglobulin"/>
    <property type="match status" value="2"/>
</dbReference>
<keyword evidence="1" id="KW-0732">Signal</keyword>
<dbReference type="InterPro" id="IPR007110">
    <property type="entry name" value="Ig-like_dom"/>
</dbReference>
<dbReference type="InterPro" id="IPR036179">
    <property type="entry name" value="Ig-like_dom_sf"/>
</dbReference>
<accession>A0A2U9B032</accession>
<dbReference type="GO" id="GO:0004888">
    <property type="term" value="F:transmembrane signaling receptor activity"/>
    <property type="evidence" value="ECO:0007669"/>
    <property type="project" value="TreeGrafter"/>
</dbReference>
<dbReference type="Gene3D" id="2.60.40.10">
    <property type="entry name" value="Immunoglobulins"/>
    <property type="match status" value="2"/>
</dbReference>
<keyword evidence="2" id="KW-1015">Disulfide bond</keyword>
<keyword evidence="6" id="KW-1185">Reference proteome</keyword>
<name>A0A2U9B032_SCOMX</name>
<dbReference type="GO" id="GO:0007166">
    <property type="term" value="P:cell surface receptor signaling pathway"/>
    <property type="evidence" value="ECO:0007669"/>
    <property type="project" value="TreeGrafter"/>
</dbReference>
<dbReference type="GO" id="GO:0006955">
    <property type="term" value="P:immune response"/>
    <property type="evidence" value="ECO:0007669"/>
    <property type="project" value="TreeGrafter"/>
</dbReference>
<dbReference type="InterPro" id="IPR003599">
    <property type="entry name" value="Ig_sub"/>
</dbReference>
<evidence type="ECO:0000256" key="2">
    <source>
        <dbReference type="ARBA" id="ARBA00023157"/>
    </source>
</evidence>
<dbReference type="PANTHER" id="PTHR11481:SF64">
    <property type="entry name" value="FC RECEPTOR-LIKE PROTEIN 4"/>
    <property type="match status" value="1"/>
</dbReference>
<protein>
    <recommendedName>
        <fullName evidence="4">Ig-like domain-containing protein</fullName>
    </recommendedName>
</protein>
<proteinExistence type="predicted"/>
<keyword evidence="3" id="KW-1133">Transmembrane helix</keyword>
<dbReference type="PANTHER" id="PTHR11481">
    <property type="entry name" value="IMMUNOGLOBULIN FC RECEPTOR"/>
    <property type="match status" value="1"/>
</dbReference>
<dbReference type="PROSITE" id="PS50835">
    <property type="entry name" value="IG_LIKE"/>
    <property type="match status" value="1"/>
</dbReference>
<dbReference type="AlphaFoldDB" id="A0A2U9B032"/>
<dbReference type="Pfam" id="PF13927">
    <property type="entry name" value="Ig_3"/>
    <property type="match status" value="1"/>
</dbReference>
<dbReference type="Proteomes" id="UP000246464">
    <property type="component" value="Chromosome 2"/>
</dbReference>